<evidence type="ECO:0000256" key="6">
    <source>
        <dbReference type="ARBA" id="ARBA00022989"/>
    </source>
</evidence>
<organism evidence="10 11">
    <name type="scientific">Limnovirga soli</name>
    <dbReference type="NCBI Taxonomy" id="2656915"/>
    <lineage>
        <taxon>Bacteria</taxon>
        <taxon>Pseudomonadati</taxon>
        <taxon>Bacteroidota</taxon>
        <taxon>Chitinophagia</taxon>
        <taxon>Chitinophagales</taxon>
        <taxon>Chitinophagaceae</taxon>
        <taxon>Limnovirga</taxon>
    </lineage>
</organism>
<dbReference type="PANTHER" id="PTHR30574">
    <property type="entry name" value="INNER MEMBRANE PROTEIN YEDE"/>
    <property type="match status" value="1"/>
</dbReference>
<comment type="similarity">
    <text evidence="8">Belongs to the TsuA/YedE (TC 9.B.102) family.</text>
</comment>
<keyword evidence="5 9" id="KW-0812">Transmembrane</keyword>
<name>A0A8J8JSV5_9BACT</name>
<evidence type="ECO:0000256" key="9">
    <source>
        <dbReference type="SAM" id="Phobius"/>
    </source>
</evidence>
<evidence type="ECO:0000256" key="2">
    <source>
        <dbReference type="ARBA" id="ARBA00022448"/>
    </source>
</evidence>
<evidence type="ECO:0000256" key="7">
    <source>
        <dbReference type="ARBA" id="ARBA00023136"/>
    </source>
</evidence>
<evidence type="ECO:0000256" key="3">
    <source>
        <dbReference type="ARBA" id="ARBA00022475"/>
    </source>
</evidence>
<comment type="caution">
    <text evidence="10">The sequence shown here is derived from an EMBL/GenBank/DDBJ whole genome shotgun (WGS) entry which is preliminary data.</text>
</comment>
<reference evidence="10" key="1">
    <citation type="submission" date="2019-10" db="EMBL/GenBank/DDBJ databases">
        <title>Draft genome sequence of Panacibacter sp. KCS-6.</title>
        <authorList>
            <person name="Yim K.J."/>
        </authorList>
    </citation>
    <scope>NUCLEOTIDE SEQUENCE</scope>
    <source>
        <strain evidence="10">KCS-6</strain>
    </source>
</reference>
<evidence type="ECO:0000256" key="1">
    <source>
        <dbReference type="ARBA" id="ARBA00004429"/>
    </source>
</evidence>
<protein>
    <submittedName>
        <fullName evidence="10">YeeE/YedE family protein</fullName>
    </submittedName>
</protein>
<keyword evidence="2" id="KW-0813">Transport</keyword>
<keyword evidence="3" id="KW-1003">Cell membrane</keyword>
<feature type="transmembrane region" description="Helical" evidence="9">
    <location>
        <begin position="151"/>
        <end position="176"/>
    </location>
</feature>
<evidence type="ECO:0000313" key="11">
    <source>
        <dbReference type="Proteomes" id="UP000598971"/>
    </source>
</evidence>
<dbReference type="InterPro" id="IPR007272">
    <property type="entry name" value="Sulf_transp_TsuA/YedE"/>
</dbReference>
<feature type="transmembrane region" description="Helical" evidence="9">
    <location>
        <begin position="99"/>
        <end position="119"/>
    </location>
</feature>
<proteinExistence type="inferred from homology"/>
<keyword evidence="11" id="KW-1185">Reference proteome</keyword>
<feature type="transmembrane region" description="Helical" evidence="9">
    <location>
        <begin position="49"/>
        <end position="67"/>
    </location>
</feature>
<evidence type="ECO:0000256" key="5">
    <source>
        <dbReference type="ARBA" id="ARBA00022692"/>
    </source>
</evidence>
<keyword evidence="6 9" id="KW-1133">Transmembrane helix</keyword>
<feature type="transmembrane region" description="Helical" evidence="9">
    <location>
        <begin position="197"/>
        <end position="218"/>
    </location>
</feature>
<dbReference type="PANTHER" id="PTHR30574:SF1">
    <property type="entry name" value="SULPHUR TRANSPORT DOMAIN-CONTAINING PROTEIN"/>
    <property type="match status" value="1"/>
</dbReference>
<evidence type="ECO:0000313" key="10">
    <source>
        <dbReference type="EMBL" id="NNV54485.1"/>
    </source>
</evidence>
<evidence type="ECO:0000256" key="8">
    <source>
        <dbReference type="ARBA" id="ARBA00035655"/>
    </source>
</evidence>
<comment type="subcellular location">
    <subcellularLocation>
        <location evidence="1">Cell inner membrane</location>
        <topology evidence="1">Multi-pass membrane protein</topology>
    </subcellularLocation>
</comment>
<gene>
    <name evidence="10" type="ORF">GD597_03365</name>
</gene>
<accession>A0A8J8JSV5</accession>
<sequence>MQVLIKLRFTALYSGLSAAIPNAGAISTIVKQNRTMQFQQWISQPWPWYISGPLIGLMVPVLLLLGNKHFGISSSLRHICAACLPAKIPFFQYNWKKEIWNLVFVTGVFLGGFIAATWLNNAQPVAINPALAKELSGYGITNYSNLTPVDIFNWANLFTIKGFIIMVMGGFMVGFGTRYAGGCTSGHAIMGLSNLQLSSLIATICFMAGGFVMANYILPFILTL</sequence>
<dbReference type="AlphaFoldDB" id="A0A8J8JSV5"/>
<evidence type="ECO:0000256" key="4">
    <source>
        <dbReference type="ARBA" id="ARBA00022519"/>
    </source>
</evidence>
<dbReference type="EMBL" id="WHPF01000002">
    <property type="protein sequence ID" value="NNV54485.1"/>
    <property type="molecule type" value="Genomic_DNA"/>
</dbReference>
<dbReference type="GO" id="GO:0005886">
    <property type="term" value="C:plasma membrane"/>
    <property type="evidence" value="ECO:0007669"/>
    <property type="project" value="UniProtKB-SubCell"/>
</dbReference>
<dbReference type="Proteomes" id="UP000598971">
    <property type="component" value="Unassembled WGS sequence"/>
</dbReference>
<keyword evidence="4" id="KW-0997">Cell inner membrane</keyword>
<dbReference type="Pfam" id="PF04143">
    <property type="entry name" value="Sulf_transp"/>
    <property type="match status" value="2"/>
</dbReference>
<keyword evidence="7 9" id="KW-0472">Membrane</keyword>